<dbReference type="Proteomes" id="UP000821865">
    <property type="component" value="Chromosome 7"/>
</dbReference>
<comment type="caution">
    <text evidence="1">The sequence shown here is derived from an EMBL/GenBank/DDBJ whole genome shotgun (WGS) entry which is preliminary data.</text>
</comment>
<gene>
    <name evidence="1" type="ORF">HPB49_011498</name>
</gene>
<evidence type="ECO:0000313" key="1">
    <source>
        <dbReference type="EMBL" id="KAH7941263.1"/>
    </source>
</evidence>
<name>A0ACB8CEQ9_DERSI</name>
<reference evidence="1" key="1">
    <citation type="submission" date="2020-05" db="EMBL/GenBank/DDBJ databases">
        <title>Large-scale comparative analyses of tick genomes elucidate their genetic diversity and vector capacities.</title>
        <authorList>
            <person name="Jia N."/>
            <person name="Wang J."/>
            <person name="Shi W."/>
            <person name="Du L."/>
            <person name="Sun Y."/>
            <person name="Zhan W."/>
            <person name="Jiang J."/>
            <person name="Wang Q."/>
            <person name="Zhang B."/>
            <person name="Ji P."/>
            <person name="Sakyi L.B."/>
            <person name="Cui X."/>
            <person name="Yuan T."/>
            <person name="Jiang B."/>
            <person name="Yang W."/>
            <person name="Lam T.T.-Y."/>
            <person name="Chang Q."/>
            <person name="Ding S."/>
            <person name="Wang X."/>
            <person name="Zhu J."/>
            <person name="Ruan X."/>
            <person name="Zhao L."/>
            <person name="Wei J."/>
            <person name="Que T."/>
            <person name="Du C."/>
            <person name="Cheng J."/>
            <person name="Dai P."/>
            <person name="Han X."/>
            <person name="Huang E."/>
            <person name="Gao Y."/>
            <person name="Liu J."/>
            <person name="Shao H."/>
            <person name="Ye R."/>
            <person name="Li L."/>
            <person name="Wei W."/>
            <person name="Wang X."/>
            <person name="Wang C."/>
            <person name="Yang T."/>
            <person name="Huo Q."/>
            <person name="Li W."/>
            <person name="Guo W."/>
            <person name="Chen H."/>
            <person name="Zhou L."/>
            <person name="Ni X."/>
            <person name="Tian J."/>
            <person name="Zhou Y."/>
            <person name="Sheng Y."/>
            <person name="Liu T."/>
            <person name="Pan Y."/>
            <person name="Xia L."/>
            <person name="Li J."/>
            <person name="Zhao F."/>
            <person name="Cao W."/>
        </authorList>
    </citation>
    <scope>NUCLEOTIDE SEQUENCE</scope>
    <source>
        <strain evidence="1">Dsil-2018</strain>
    </source>
</reference>
<dbReference type="EMBL" id="CM023476">
    <property type="protein sequence ID" value="KAH7941263.1"/>
    <property type="molecule type" value="Genomic_DNA"/>
</dbReference>
<keyword evidence="2" id="KW-1185">Reference proteome</keyword>
<sequence>MRGRVPLPKQLEAEALEVWEHRRRHLEAQVKYACTMDISSSLPADTLYGHLKTELIRHTTTAGHHRLQQLLKRKKMDDHKPRDLLRGMMPLAGDETTSLDTSIREIFLQRLSQQVHMSFTVCFSESLDSLATTANKIIDVGAPIVYY</sequence>
<organism evidence="1 2">
    <name type="scientific">Dermacentor silvarum</name>
    <name type="common">Tick</name>
    <dbReference type="NCBI Taxonomy" id="543639"/>
    <lineage>
        <taxon>Eukaryota</taxon>
        <taxon>Metazoa</taxon>
        <taxon>Ecdysozoa</taxon>
        <taxon>Arthropoda</taxon>
        <taxon>Chelicerata</taxon>
        <taxon>Arachnida</taxon>
        <taxon>Acari</taxon>
        <taxon>Parasitiformes</taxon>
        <taxon>Ixodida</taxon>
        <taxon>Ixodoidea</taxon>
        <taxon>Ixodidae</taxon>
        <taxon>Rhipicephalinae</taxon>
        <taxon>Dermacentor</taxon>
    </lineage>
</organism>
<accession>A0ACB8CEQ9</accession>
<evidence type="ECO:0000313" key="2">
    <source>
        <dbReference type="Proteomes" id="UP000821865"/>
    </source>
</evidence>
<protein>
    <submittedName>
        <fullName evidence="1">Uncharacterized protein</fullName>
    </submittedName>
</protein>
<proteinExistence type="predicted"/>